<evidence type="ECO:0000313" key="2">
    <source>
        <dbReference type="EMBL" id="MCW1887542.1"/>
    </source>
</evidence>
<accession>A0ABT3FVV7</accession>
<keyword evidence="1" id="KW-0732">Signal</keyword>
<dbReference type="EMBL" id="JAPDDS010000019">
    <property type="protein sequence ID" value="MCW1887542.1"/>
    <property type="molecule type" value="Genomic_DNA"/>
</dbReference>
<dbReference type="PANTHER" id="PTHR48098:SF1">
    <property type="entry name" value="DIACYLGLYCEROL ACYLTRANSFERASE_MYCOLYLTRANSFERASE AG85A"/>
    <property type="match status" value="1"/>
</dbReference>
<dbReference type="InterPro" id="IPR050583">
    <property type="entry name" value="Mycobacterial_A85_antigen"/>
</dbReference>
<feature type="chain" id="PRO_5046979708" evidence="1">
    <location>
        <begin position="18"/>
        <end position="263"/>
    </location>
</feature>
<dbReference type="RefSeq" id="WP_264503497.1">
    <property type="nucleotide sequence ID" value="NZ_JAPDDS010000019.1"/>
</dbReference>
<keyword evidence="3" id="KW-1185">Reference proteome</keyword>
<dbReference type="Gene3D" id="3.40.50.1820">
    <property type="entry name" value="alpha/beta hydrolase"/>
    <property type="match status" value="1"/>
</dbReference>
<dbReference type="GO" id="GO:0016787">
    <property type="term" value="F:hydrolase activity"/>
    <property type="evidence" value="ECO:0007669"/>
    <property type="project" value="UniProtKB-KW"/>
</dbReference>
<sequence length="263" mass="29575">MKKLLLLAAMFIAPLHAAESWDEREVAHGKIHVHTYEAKSLGKERECVVYTPPGYEDSDQRYPLLVLNHGRGENNRTWTEKGKAHVIYDNLIAEGKAVPAVILMIDGHQPFKDDGTNHHAQAMRAFRSELMEDAIPLVEQSYRLLSGPANRAIAGLSMGGRQALESGLEHADKFAWIGVFSPALPPGGDAYVEKFKQAETYNRAFKLLWIGCGKDDPVLGRVTPHLAALNEARIKHEWHLSDGVHDFELWRVHLVAFSQRIFR</sequence>
<feature type="signal peptide" evidence="1">
    <location>
        <begin position="1"/>
        <end position="17"/>
    </location>
</feature>
<evidence type="ECO:0000313" key="3">
    <source>
        <dbReference type="Proteomes" id="UP001207930"/>
    </source>
</evidence>
<gene>
    <name evidence="2" type="ORF">OKA04_22590</name>
</gene>
<dbReference type="Pfam" id="PF00756">
    <property type="entry name" value="Esterase"/>
    <property type="match status" value="1"/>
</dbReference>
<name>A0ABT3FVV7_9BACT</name>
<reference evidence="2 3" key="1">
    <citation type="submission" date="2022-10" db="EMBL/GenBank/DDBJ databases">
        <title>Luteolibacter flavescens strain MCCC 1K03193, whole genome shotgun sequencing project.</title>
        <authorList>
            <person name="Zhao G."/>
            <person name="Shen L."/>
        </authorList>
    </citation>
    <scope>NUCLEOTIDE SEQUENCE [LARGE SCALE GENOMIC DNA]</scope>
    <source>
        <strain evidence="2 3">MCCC 1K03193</strain>
    </source>
</reference>
<dbReference type="SUPFAM" id="SSF53474">
    <property type="entry name" value="alpha/beta-Hydrolases"/>
    <property type="match status" value="1"/>
</dbReference>
<comment type="caution">
    <text evidence="2">The sequence shown here is derived from an EMBL/GenBank/DDBJ whole genome shotgun (WGS) entry which is preliminary data.</text>
</comment>
<protein>
    <submittedName>
        <fullName evidence="2">Alpha/beta hydrolase-fold protein</fullName>
    </submittedName>
</protein>
<proteinExistence type="predicted"/>
<organism evidence="2 3">
    <name type="scientific">Luteolibacter flavescens</name>
    <dbReference type="NCBI Taxonomy" id="1859460"/>
    <lineage>
        <taxon>Bacteria</taxon>
        <taxon>Pseudomonadati</taxon>
        <taxon>Verrucomicrobiota</taxon>
        <taxon>Verrucomicrobiia</taxon>
        <taxon>Verrucomicrobiales</taxon>
        <taxon>Verrucomicrobiaceae</taxon>
        <taxon>Luteolibacter</taxon>
    </lineage>
</organism>
<dbReference type="Proteomes" id="UP001207930">
    <property type="component" value="Unassembled WGS sequence"/>
</dbReference>
<dbReference type="PANTHER" id="PTHR48098">
    <property type="entry name" value="ENTEROCHELIN ESTERASE-RELATED"/>
    <property type="match status" value="1"/>
</dbReference>
<evidence type="ECO:0000256" key="1">
    <source>
        <dbReference type="SAM" id="SignalP"/>
    </source>
</evidence>
<dbReference type="InterPro" id="IPR029058">
    <property type="entry name" value="AB_hydrolase_fold"/>
</dbReference>
<dbReference type="InterPro" id="IPR000801">
    <property type="entry name" value="Esterase-like"/>
</dbReference>
<keyword evidence="2" id="KW-0378">Hydrolase</keyword>